<reference evidence="2 3" key="1">
    <citation type="submission" date="2019-02" db="EMBL/GenBank/DDBJ databases">
        <title>Genome sequencing of the rare red list fungi Bondarzewia mesenterica.</title>
        <authorList>
            <person name="Buettner E."/>
            <person name="Kellner H."/>
        </authorList>
    </citation>
    <scope>NUCLEOTIDE SEQUENCE [LARGE SCALE GENOMIC DNA]</scope>
    <source>
        <strain evidence="2 3">DSM 108281</strain>
    </source>
</reference>
<feature type="compositionally biased region" description="Basic and acidic residues" evidence="1">
    <location>
        <begin position="24"/>
        <end position="34"/>
    </location>
</feature>
<evidence type="ECO:0000313" key="3">
    <source>
        <dbReference type="Proteomes" id="UP000310158"/>
    </source>
</evidence>
<feature type="region of interest" description="Disordered" evidence="1">
    <location>
        <begin position="1"/>
        <end position="57"/>
    </location>
</feature>
<gene>
    <name evidence="2" type="ORF">EW146_g6615</name>
</gene>
<dbReference type="AlphaFoldDB" id="A0A4V3XEH1"/>
<proteinExistence type="predicted"/>
<name>A0A4V3XEH1_9AGAM</name>
<feature type="non-terminal residue" evidence="2">
    <location>
        <position position="1"/>
    </location>
</feature>
<protein>
    <submittedName>
        <fullName evidence="2">Uncharacterized protein</fullName>
    </submittedName>
</protein>
<dbReference type="EMBL" id="SGPL01000339">
    <property type="protein sequence ID" value="THH13623.1"/>
    <property type="molecule type" value="Genomic_DNA"/>
</dbReference>
<keyword evidence="3" id="KW-1185">Reference proteome</keyword>
<comment type="caution">
    <text evidence="2">The sequence shown here is derived from an EMBL/GenBank/DDBJ whole genome shotgun (WGS) entry which is preliminary data.</text>
</comment>
<organism evidence="2 3">
    <name type="scientific">Bondarzewia mesenterica</name>
    <dbReference type="NCBI Taxonomy" id="1095465"/>
    <lineage>
        <taxon>Eukaryota</taxon>
        <taxon>Fungi</taxon>
        <taxon>Dikarya</taxon>
        <taxon>Basidiomycota</taxon>
        <taxon>Agaricomycotina</taxon>
        <taxon>Agaricomycetes</taxon>
        <taxon>Russulales</taxon>
        <taxon>Bondarzewiaceae</taxon>
        <taxon>Bondarzewia</taxon>
    </lineage>
</organism>
<accession>A0A4V3XEH1</accession>
<evidence type="ECO:0000313" key="2">
    <source>
        <dbReference type="EMBL" id="THH13623.1"/>
    </source>
</evidence>
<evidence type="ECO:0000256" key="1">
    <source>
        <dbReference type="SAM" id="MobiDB-lite"/>
    </source>
</evidence>
<sequence length="439" mass="47511">DREPLTQAEPAVSEVSSADTADGGDVHRATEVVEQRSSAHLNARDITPISEGTVEPLPIMPLPPSDTLEHPTQVNATDGVEVQDTIEALIDCIRAIRGQSVQEYITEELPLHDLPITPSHIASIGIHEHGMPTTHGAPGQTLEIGRAITIMQAVATEVSGFDASGLHDQRSMMLPASAIFVLGVVLSRLDGHKASFFEVIPSAVGSTMRAADMLNCLVTHKGLASRVIQSLVEDPSVSSRMLIGTADKPTDVEDRYMHHSTNFHELGAWGYRSNDSSHRHLHFAAFTTATVDGSSSQYSAFSKSCSSDKRGFVDLCHDIGIQFGQTTLPAELNGLSITWQQISQWAGVPSATFASLQTHFAQARQAQLSLRVAVNEGVAVGHAHSHTLHLLDIMLARPILAPPGQYEDNLSIEVQVVQLRITHFMSRINSVLAFVQQIY</sequence>
<dbReference type="Proteomes" id="UP000310158">
    <property type="component" value="Unassembled WGS sequence"/>
</dbReference>